<keyword evidence="6" id="KW-0472">Membrane</keyword>
<dbReference type="SUPFAM" id="SSF52540">
    <property type="entry name" value="P-loop containing nucleoside triphosphate hydrolases"/>
    <property type="match status" value="1"/>
</dbReference>
<evidence type="ECO:0000256" key="5">
    <source>
        <dbReference type="ARBA" id="ARBA00022840"/>
    </source>
</evidence>
<evidence type="ECO:0000313" key="7">
    <source>
        <dbReference type="EMBL" id="MBB5045085.1"/>
    </source>
</evidence>
<dbReference type="GO" id="GO:0005524">
    <property type="term" value="F:ATP binding"/>
    <property type="evidence" value="ECO:0007669"/>
    <property type="project" value="UniProtKB-KW"/>
</dbReference>
<evidence type="ECO:0000256" key="4">
    <source>
        <dbReference type="ARBA" id="ARBA00022741"/>
    </source>
</evidence>
<keyword evidence="5" id="KW-0067">ATP-binding</keyword>
<keyword evidence="3" id="KW-0677">Repeat</keyword>
<evidence type="ECO:0000256" key="2">
    <source>
        <dbReference type="ARBA" id="ARBA00022597"/>
    </source>
</evidence>
<comment type="caution">
    <text evidence="7">The sequence shown here is derived from an EMBL/GenBank/DDBJ whole genome shotgun (WGS) entry which is preliminary data.</text>
</comment>
<dbReference type="AlphaFoldDB" id="A0A7W7YZ91"/>
<protein>
    <submittedName>
        <fullName evidence="7">ABC-type sugar transport system ATPase subunit</fullName>
    </submittedName>
</protein>
<dbReference type="InterPro" id="IPR050107">
    <property type="entry name" value="ABC_carbohydrate_import_ATPase"/>
</dbReference>
<evidence type="ECO:0000256" key="6">
    <source>
        <dbReference type="ARBA" id="ARBA00023136"/>
    </source>
</evidence>
<gene>
    <name evidence="7" type="ORF">HNQ66_004513</name>
</gene>
<dbReference type="EMBL" id="JACHIK010000026">
    <property type="protein sequence ID" value="MBB5045085.1"/>
    <property type="molecule type" value="Genomic_DNA"/>
</dbReference>
<evidence type="ECO:0000313" key="8">
    <source>
        <dbReference type="Proteomes" id="UP000535406"/>
    </source>
</evidence>
<evidence type="ECO:0000256" key="3">
    <source>
        <dbReference type="ARBA" id="ARBA00022737"/>
    </source>
</evidence>
<dbReference type="InterPro" id="IPR027417">
    <property type="entry name" value="P-loop_NTPase"/>
</dbReference>
<keyword evidence="4" id="KW-0547">Nucleotide-binding</keyword>
<name>A0A7W7YZ91_9HYPH</name>
<sequence>MVEIACAVQHNAGIFILDEPTATLTPEEKQHFFALVEQLKADGGSIIFISHVLALRDGDCAVCQLSIDTSLACRL</sequence>
<reference evidence="7 8" key="1">
    <citation type="submission" date="2020-08" db="EMBL/GenBank/DDBJ databases">
        <title>Genomic Encyclopedia of Type Strains, Phase IV (KMG-IV): sequencing the most valuable type-strain genomes for metagenomic binning, comparative biology and taxonomic classification.</title>
        <authorList>
            <person name="Goeker M."/>
        </authorList>
    </citation>
    <scope>NUCLEOTIDE SEQUENCE [LARGE SCALE GENOMIC DNA]</scope>
    <source>
        <strain evidence="7 8">DSM 21319</strain>
    </source>
</reference>
<keyword evidence="1" id="KW-0813">Transport</keyword>
<dbReference type="PANTHER" id="PTHR43790">
    <property type="entry name" value="CARBOHYDRATE TRANSPORT ATP-BINDING PROTEIN MG119-RELATED"/>
    <property type="match status" value="1"/>
</dbReference>
<keyword evidence="8" id="KW-1185">Reference proteome</keyword>
<keyword evidence="2 7" id="KW-0762">Sugar transport</keyword>
<dbReference type="Gene3D" id="3.40.50.300">
    <property type="entry name" value="P-loop containing nucleotide triphosphate hydrolases"/>
    <property type="match status" value="1"/>
</dbReference>
<organism evidence="7 8">
    <name type="scientific">Shinella fusca</name>
    <dbReference type="NCBI Taxonomy" id="544480"/>
    <lineage>
        <taxon>Bacteria</taxon>
        <taxon>Pseudomonadati</taxon>
        <taxon>Pseudomonadota</taxon>
        <taxon>Alphaproteobacteria</taxon>
        <taxon>Hyphomicrobiales</taxon>
        <taxon>Rhizobiaceae</taxon>
        <taxon>Shinella</taxon>
    </lineage>
</organism>
<dbReference type="Proteomes" id="UP000535406">
    <property type="component" value="Unassembled WGS sequence"/>
</dbReference>
<evidence type="ECO:0000256" key="1">
    <source>
        <dbReference type="ARBA" id="ARBA00022448"/>
    </source>
</evidence>
<accession>A0A7W7YZ91</accession>
<proteinExistence type="predicted"/>
<dbReference type="PANTHER" id="PTHR43790:SF9">
    <property type="entry name" value="GALACTOFURANOSE TRANSPORTER ATP-BINDING PROTEIN YTFR"/>
    <property type="match status" value="1"/>
</dbReference>